<dbReference type="AlphaFoldDB" id="A0A117I669"/>
<dbReference type="EMBL" id="BCSX01000034">
    <property type="protein sequence ID" value="GAS89612.1"/>
    <property type="molecule type" value="Genomic_DNA"/>
</dbReference>
<dbReference type="Proteomes" id="UP000069620">
    <property type="component" value="Unassembled WGS sequence"/>
</dbReference>
<feature type="compositionally biased region" description="Basic and acidic residues" evidence="1">
    <location>
        <begin position="10"/>
        <end position="19"/>
    </location>
</feature>
<evidence type="ECO:0000313" key="2">
    <source>
        <dbReference type="EMBL" id="GAS89612.1"/>
    </source>
</evidence>
<reference evidence="3" key="2">
    <citation type="submission" date="2016-02" db="EMBL/GenBank/DDBJ databases">
        <title>Draft genome sequence of five rapidly growing Mycobacterium species.</title>
        <authorList>
            <person name="Katahira K."/>
            <person name="Gotou Y."/>
            <person name="Iida K."/>
            <person name="Ogura Y."/>
            <person name="Hayashi T."/>
        </authorList>
    </citation>
    <scope>NUCLEOTIDE SEQUENCE [LARGE SCALE GENOMIC DNA]</scope>
    <source>
        <strain evidence="3">JCM15654</strain>
    </source>
</reference>
<comment type="caution">
    <text evidence="2">The sequence shown here is derived from an EMBL/GenBank/DDBJ whole genome shotgun (WGS) entry which is preliminary data.</text>
</comment>
<organism evidence="2 3">
    <name type="scientific">Mycolicibacterium brisbanense</name>
    <dbReference type="NCBI Taxonomy" id="146020"/>
    <lineage>
        <taxon>Bacteria</taxon>
        <taxon>Bacillati</taxon>
        <taxon>Actinomycetota</taxon>
        <taxon>Actinomycetes</taxon>
        <taxon>Mycobacteriales</taxon>
        <taxon>Mycobacteriaceae</taxon>
        <taxon>Mycolicibacterium</taxon>
    </lineage>
</organism>
<evidence type="ECO:0000256" key="1">
    <source>
        <dbReference type="SAM" id="MobiDB-lite"/>
    </source>
</evidence>
<reference evidence="3" key="1">
    <citation type="journal article" date="2016" name="Genome Announc.">
        <title>Draft Genome Sequences of Five Rapidly Growing Mycobacterium Species, M. thermoresistibile, M. fortuitum subsp. acetamidolyticum, M. canariasense, M. brisbanense, and M. novocastrense.</title>
        <authorList>
            <person name="Katahira K."/>
            <person name="Ogura Y."/>
            <person name="Gotoh Y."/>
            <person name="Hayashi T."/>
        </authorList>
    </citation>
    <scope>NUCLEOTIDE SEQUENCE [LARGE SCALE GENOMIC DNA]</scope>
    <source>
        <strain evidence="3">JCM15654</strain>
    </source>
</reference>
<dbReference type="STRING" id="146020.RMCB_3708"/>
<name>A0A117I669_9MYCO</name>
<proteinExistence type="predicted"/>
<protein>
    <submittedName>
        <fullName evidence="2">Uncharacterized protein</fullName>
    </submittedName>
</protein>
<accession>A0A117I669</accession>
<keyword evidence="3" id="KW-1185">Reference proteome</keyword>
<sequence>MGGHCQRKAGGGDDAHGRQEGTCGHNSAPQLSRRTLAAPHSLGKQWFTRVTGTTRFDKNLHTMRFLCHFRDVDMLIGTRDEMVTTDSGNTLCGSAVVLDGAVARTIERTH</sequence>
<gene>
    <name evidence="2" type="ORF">RMCB_3708</name>
</gene>
<evidence type="ECO:0000313" key="3">
    <source>
        <dbReference type="Proteomes" id="UP000069620"/>
    </source>
</evidence>
<feature type="region of interest" description="Disordered" evidence="1">
    <location>
        <begin position="1"/>
        <end position="34"/>
    </location>
</feature>
<feature type="compositionally biased region" description="Polar residues" evidence="1">
    <location>
        <begin position="24"/>
        <end position="33"/>
    </location>
</feature>